<dbReference type="Pfam" id="PF00561">
    <property type="entry name" value="Abhydrolase_1"/>
    <property type="match status" value="1"/>
</dbReference>
<dbReference type="InterPro" id="IPR029058">
    <property type="entry name" value="AB_hydrolase_fold"/>
</dbReference>
<evidence type="ECO:0000259" key="2">
    <source>
        <dbReference type="Pfam" id="PF00561"/>
    </source>
</evidence>
<keyword evidence="4" id="KW-1185">Reference proteome</keyword>
<dbReference type="EMBL" id="MQUB01000001">
    <property type="protein sequence ID" value="PQB06036.1"/>
    <property type="molecule type" value="Genomic_DNA"/>
</dbReference>
<organism evidence="3 4">
    <name type="scientific">Aureitalea marina</name>
    <dbReference type="NCBI Taxonomy" id="930804"/>
    <lineage>
        <taxon>Bacteria</taxon>
        <taxon>Pseudomonadati</taxon>
        <taxon>Bacteroidota</taxon>
        <taxon>Flavobacteriia</taxon>
        <taxon>Flavobacteriales</taxon>
        <taxon>Flavobacteriaceae</taxon>
        <taxon>Aureitalea</taxon>
    </lineage>
</organism>
<dbReference type="PANTHER" id="PTHR46118:SF4">
    <property type="entry name" value="PROTEIN ABHD11"/>
    <property type="match status" value="1"/>
</dbReference>
<reference evidence="3 4" key="1">
    <citation type="submission" date="2016-11" db="EMBL/GenBank/DDBJ databases">
        <title>Trade-off between light-utilization and light-protection in marine flavobacteria.</title>
        <authorList>
            <person name="Kumagai Y."/>
        </authorList>
    </citation>
    <scope>NUCLEOTIDE SEQUENCE [LARGE SCALE GENOMIC DNA]</scope>
    <source>
        <strain evidence="3 4">NBRC 107741</strain>
    </source>
</reference>
<proteinExistence type="predicted"/>
<keyword evidence="1 3" id="KW-0378">Hydrolase</keyword>
<dbReference type="Gene3D" id="3.40.50.1820">
    <property type="entry name" value="alpha/beta hydrolase"/>
    <property type="match status" value="1"/>
</dbReference>
<gene>
    <name evidence="3" type="ORF">BST85_09600</name>
</gene>
<name>A0A2S7KTV9_9FLAO</name>
<dbReference type="InterPro" id="IPR000639">
    <property type="entry name" value="Epox_hydrolase-like"/>
</dbReference>
<comment type="caution">
    <text evidence="3">The sequence shown here is derived from an EMBL/GenBank/DDBJ whole genome shotgun (WGS) entry which is preliminary data.</text>
</comment>
<evidence type="ECO:0000313" key="4">
    <source>
        <dbReference type="Proteomes" id="UP000239800"/>
    </source>
</evidence>
<dbReference type="GO" id="GO:0016787">
    <property type="term" value="F:hydrolase activity"/>
    <property type="evidence" value="ECO:0007669"/>
    <property type="project" value="UniProtKB-KW"/>
</dbReference>
<dbReference type="PRINTS" id="PR00412">
    <property type="entry name" value="EPOXHYDRLASE"/>
</dbReference>
<dbReference type="PANTHER" id="PTHR46118">
    <property type="entry name" value="PROTEIN ABHD11"/>
    <property type="match status" value="1"/>
</dbReference>
<sequence>MLHSQIMGEGEPLVILHGFLGMGDNWKTLGNRFAADGYQVHLVDQRNHGRSFHSPEFNYGVMATDLLTYLDHYGLGRIMLLGHSMGGKTAMEFAVQHPERVEKLIVADIAPKEYPSHHQDILKALSSLDFDQIKSRGEADKALAQYLKEPGVRQFLLKNLYWVEKGKLGLRINLPVLTQYAGQVGEALDQNSMYTGPTLFLRGGRSSYILEIDEMGIGHHFADYELDTINDAGHWLHAEKPDEFYRIVTKFL</sequence>
<dbReference type="InterPro" id="IPR000073">
    <property type="entry name" value="AB_hydrolase_1"/>
</dbReference>
<evidence type="ECO:0000256" key="1">
    <source>
        <dbReference type="ARBA" id="ARBA00022801"/>
    </source>
</evidence>
<dbReference type="AlphaFoldDB" id="A0A2S7KTV9"/>
<accession>A0A2S7KTV9</accession>
<dbReference type="Proteomes" id="UP000239800">
    <property type="component" value="Unassembled WGS sequence"/>
</dbReference>
<protein>
    <submittedName>
        <fullName evidence="3">Alpha/beta hydrolase</fullName>
    </submittedName>
</protein>
<dbReference type="SUPFAM" id="SSF53474">
    <property type="entry name" value="alpha/beta-Hydrolases"/>
    <property type="match status" value="1"/>
</dbReference>
<dbReference type="PRINTS" id="PR00111">
    <property type="entry name" value="ABHYDROLASE"/>
</dbReference>
<feature type="domain" description="AB hydrolase-1" evidence="2">
    <location>
        <begin position="12"/>
        <end position="241"/>
    </location>
</feature>
<evidence type="ECO:0000313" key="3">
    <source>
        <dbReference type="EMBL" id="PQB06036.1"/>
    </source>
</evidence>
<dbReference type="OrthoDB" id="9808398at2"/>